<keyword evidence="8" id="KW-0408">Iron</keyword>
<evidence type="ECO:0000256" key="8">
    <source>
        <dbReference type="PIRSR" id="PIRSR602481-2"/>
    </source>
</evidence>
<dbReference type="Pfam" id="PF01475">
    <property type="entry name" value="FUR"/>
    <property type="match status" value="1"/>
</dbReference>
<evidence type="ECO:0000256" key="2">
    <source>
        <dbReference type="ARBA" id="ARBA00022491"/>
    </source>
</evidence>
<dbReference type="OrthoDB" id="9801127at2"/>
<dbReference type="InterPro" id="IPR036390">
    <property type="entry name" value="WH_DNA-bd_sf"/>
</dbReference>
<evidence type="ECO:0000256" key="7">
    <source>
        <dbReference type="PIRSR" id="PIRSR602481-1"/>
    </source>
</evidence>
<dbReference type="AlphaFoldDB" id="A0A1H3IMH2"/>
<protein>
    <submittedName>
        <fullName evidence="9">Fur family transcriptional regulator, zinc uptake regulator</fullName>
    </submittedName>
</protein>
<keyword evidence="7" id="KW-0479">Metal-binding</keyword>
<dbReference type="EMBL" id="FNOY01000027">
    <property type="protein sequence ID" value="SDY28555.1"/>
    <property type="molecule type" value="Genomic_DNA"/>
</dbReference>
<dbReference type="Gene3D" id="3.30.1490.190">
    <property type="match status" value="1"/>
</dbReference>
<keyword evidence="3 7" id="KW-0862">Zinc</keyword>
<keyword evidence="10" id="KW-1185">Reference proteome</keyword>
<feature type="binding site" evidence="8">
    <location>
        <position position="138"/>
    </location>
    <ligand>
        <name>Fe cation</name>
        <dbReference type="ChEBI" id="CHEBI:24875"/>
    </ligand>
</feature>
<comment type="cofactor">
    <cofactor evidence="8">
        <name>Mn(2+)</name>
        <dbReference type="ChEBI" id="CHEBI:29035"/>
    </cofactor>
    <cofactor evidence="8">
        <name>Fe(2+)</name>
        <dbReference type="ChEBI" id="CHEBI:29033"/>
    </cofactor>
    <text evidence="8">Binds 1 Mn(2+) or Fe(2+) ion per subunit.</text>
</comment>
<dbReference type="PANTHER" id="PTHR33202:SF6">
    <property type="entry name" value="ZINC UPTAKE REGULATION PROTEIN"/>
    <property type="match status" value="1"/>
</dbReference>
<feature type="binding site" evidence="7">
    <location>
        <position position="146"/>
    </location>
    <ligand>
        <name>Zn(2+)</name>
        <dbReference type="ChEBI" id="CHEBI:29105"/>
    </ligand>
</feature>
<dbReference type="Gene3D" id="1.10.10.10">
    <property type="entry name" value="Winged helix-like DNA-binding domain superfamily/Winged helix DNA-binding domain"/>
    <property type="match status" value="1"/>
</dbReference>
<evidence type="ECO:0000313" key="9">
    <source>
        <dbReference type="EMBL" id="SDY28555.1"/>
    </source>
</evidence>
<gene>
    <name evidence="9" type="ORF">SAMN05421881_102728</name>
</gene>
<dbReference type="GO" id="GO:0003700">
    <property type="term" value="F:DNA-binding transcription factor activity"/>
    <property type="evidence" value="ECO:0007669"/>
    <property type="project" value="InterPro"/>
</dbReference>
<evidence type="ECO:0000256" key="5">
    <source>
        <dbReference type="ARBA" id="ARBA00023125"/>
    </source>
</evidence>
<keyword evidence="2" id="KW-0678">Repressor</keyword>
<dbReference type="GO" id="GO:0005829">
    <property type="term" value="C:cytosol"/>
    <property type="evidence" value="ECO:0007669"/>
    <property type="project" value="TreeGrafter"/>
</dbReference>
<proteinExistence type="inferred from homology"/>
<comment type="cofactor">
    <cofactor evidence="7">
        <name>Zn(2+)</name>
        <dbReference type="ChEBI" id="CHEBI:29105"/>
    </cofactor>
    <text evidence="7">Binds 1 zinc ion per subunit.</text>
</comment>
<comment type="similarity">
    <text evidence="1">Belongs to the Fur family.</text>
</comment>
<dbReference type="PANTHER" id="PTHR33202">
    <property type="entry name" value="ZINC UPTAKE REGULATION PROTEIN"/>
    <property type="match status" value="1"/>
</dbReference>
<evidence type="ECO:0000313" key="10">
    <source>
        <dbReference type="Proteomes" id="UP000198640"/>
    </source>
</evidence>
<keyword evidence="6" id="KW-0804">Transcription</keyword>
<feature type="binding site" evidence="7">
    <location>
        <position position="108"/>
    </location>
    <ligand>
        <name>Zn(2+)</name>
        <dbReference type="ChEBI" id="CHEBI:29105"/>
    </ligand>
</feature>
<dbReference type="InterPro" id="IPR043135">
    <property type="entry name" value="Fur_C"/>
</dbReference>
<dbReference type="InterPro" id="IPR036388">
    <property type="entry name" value="WH-like_DNA-bd_sf"/>
</dbReference>
<organism evidence="9 10">
    <name type="scientific">Nitrosomonas halophila</name>
    <dbReference type="NCBI Taxonomy" id="44576"/>
    <lineage>
        <taxon>Bacteria</taxon>
        <taxon>Pseudomonadati</taxon>
        <taxon>Pseudomonadota</taxon>
        <taxon>Betaproteobacteria</taxon>
        <taxon>Nitrosomonadales</taxon>
        <taxon>Nitrosomonadaceae</taxon>
        <taxon>Nitrosomonas</taxon>
    </lineage>
</organism>
<dbReference type="SUPFAM" id="SSF46785">
    <property type="entry name" value="Winged helix' DNA-binding domain"/>
    <property type="match status" value="1"/>
</dbReference>
<dbReference type="RefSeq" id="WP_090413982.1">
    <property type="nucleotide sequence ID" value="NZ_FNOY01000027.1"/>
</dbReference>
<dbReference type="GO" id="GO:1900376">
    <property type="term" value="P:regulation of secondary metabolite biosynthetic process"/>
    <property type="evidence" value="ECO:0007669"/>
    <property type="project" value="TreeGrafter"/>
</dbReference>
<evidence type="ECO:0000256" key="1">
    <source>
        <dbReference type="ARBA" id="ARBA00007957"/>
    </source>
</evidence>
<keyword evidence="4" id="KW-0805">Transcription regulation</keyword>
<dbReference type="GO" id="GO:0008270">
    <property type="term" value="F:zinc ion binding"/>
    <property type="evidence" value="ECO:0007669"/>
    <property type="project" value="TreeGrafter"/>
</dbReference>
<feature type="binding site" evidence="7">
    <location>
        <position position="149"/>
    </location>
    <ligand>
        <name>Zn(2+)</name>
        <dbReference type="ChEBI" id="CHEBI:29105"/>
    </ligand>
</feature>
<evidence type="ECO:0000256" key="3">
    <source>
        <dbReference type="ARBA" id="ARBA00022833"/>
    </source>
</evidence>
<dbReference type="InterPro" id="IPR002481">
    <property type="entry name" value="FUR"/>
</dbReference>
<evidence type="ECO:0000256" key="6">
    <source>
        <dbReference type="ARBA" id="ARBA00023163"/>
    </source>
</evidence>
<feature type="binding site" evidence="7">
    <location>
        <position position="105"/>
    </location>
    <ligand>
        <name>Zn(2+)</name>
        <dbReference type="ChEBI" id="CHEBI:29105"/>
    </ligand>
</feature>
<dbReference type="Proteomes" id="UP000198640">
    <property type="component" value="Unassembled WGS sequence"/>
</dbReference>
<accession>A0A1H3IMH2</accession>
<reference evidence="9 10" key="1">
    <citation type="submission" date="2016-10" db="EMBL/GenBank/DDBJ databases">
        <authorList>
            <person name="de Groot N.N."/>
        </authorList>
    </citation>
    <scope>NUCLEOTIDE SEQUENCE [LARGE SCALE GENOMIC DNA]</scope>
    <source>
        <strain evidence="9 10">Nm1</strain>
    </source>
</reference>
<name>A0A1H3IMH2_9PROT</name>
<evidence type="ECO:0000256" key="4">
    <source>
        <dbReference type="ARBA" id="ARBA00023015"/>
    </source>
</evidence>
<dbReference type="GO" id="GO:0000976">
    <property type="term" value="F:transcription cis-regulatory region binding"/>
    <property type="evidence" value="ECO:0007669"/>
    <property type="project" value="TreeGrafter"/>
</dbReference>
<dbReference type="STRING" id="44576.SAMN05421881_102728"/>
<keyword evidence="5" id="KW-0238">DNA-binding</keyword>
<sequence length="154" mass="17657">MSADIDQIIRKTEEICISTGVKLTPKRKHTLLVLLTASVPLSAYEIAEQYKIKFNETLPVMSVYRIMNFLIQEKLVHKLETANRYVACAHITCDHPHEIPQFLICDRCHTVKEVGIKKRIISELKHSIEHTGFTLSSHQLELHGLCEQCRGHTL</sequence>
<dbReference type="GO" id="GO:0045892">
    <property type="term" value="P:negative regulation of DNA-templated transcription"/>
    <property type="evidence" value="ECO:0007669"/>
    <property type="project" value="TreeGrafter"/>
</dbReference>